<name>A0ABD2K471_9BILA</name>
<evidence type="ECO:0000256" key="1">
    <source>
        <dbReference type="SAM" id="MobiDB-lite"/>
    </source>
</evidence>
<dbReference type="EMBL" id="JBICBT010000835">
    <property type="protein sequence ID" value="KAL3097686.1"/>
    <property type="molecule type" value="Genomic_DNA"/>
</dbReference>
<reference evidence="3 4" key="1">
    <citation type="submission" date="2024-10" db="EMBL/GenBank/DDBJ databases">
        <authorList>
            <person name="Kim D."/>
        </authorList>
    </citation>
    <scope>NUCLEOTIDE SEQUENCE [LARGE SCALE GENOMIC DNA]</scope>
    <source>
        <strain evidence="3">BH-2024</strain>
    </source>
</reference>
<accession>A0ABD2K471</accession>
<protein>
    <submittedName>
        <fullName evidence="3">Uncharacterized protein</fullName>
    </submittedName>
</protein>
<keyword evidence="2" id="KW-1133">Transmembrane helix</keyword>
<keyword evidence="4" id="KW-1185">Reference proteome</keyword>
<keyword evidence="2" id="KW-0812">Transmembrane</keyword>
<organism evidence="3 4">
    <name type="scientific">Heterodera trifolii</name>
    <dbReference type="NCBI Taxonomy" id="157864"/>
    <lineage>
        <taxon>Eukaryota</taxon>
        <taxon>Metazoa</taxon>
        <taxon>Ecdysozoa</taxon>
        <taxon>Nematoda</taxon>
        <taxon>Chromadorea</taxon>
        <taxon>Rhabditida</taxon>
        <taxon>Tylenchina</taxon>
        <taxon>Tylenchomorpha</taxon>
        <taxon>Tylenchoidea</taxon>
        <taxon>Heteroderidae</taxon>
        <taxon>Heteroderinae</taxon>
        <taxon>Heterodera</taxon>
    </lineage>
</organism>
<evidence type="ECO:0000313" key="3">
    <source>
        <dbReference type="EMBL" id="KAL3097686.1"/>
    </source>
</evidence>
<feature type="transmembrane region" description="Helical" evidence="2">
    <location>
        <begin position="110"/>
        <end position="134"/>
    </location>
</feature>
<dbReference type="Proteomes" id="UP001620626">
    <property type="component" value="Unassembled WGS sequence"/>
</dbReference>
<gene>
    <name evidence="3" type="ORF">niasHT_023445</name>
</gene>
<comment type="caution">
    <text evidence="3">The sequence shown here is derived from an EMBL/GenBank/DDBJ whole genome shotgun (WGS) entry which is preliminary data.</text>
</comment>
<feature type="region of interest" description="Disordered" evidence="1">
    <location>
        <begin position="1"/>
        <end position="41"/>
    </location>
</feature>
<dbReference type="AlphaFoldDB" id="A0ABD2K471"/>
<evidence type="ECO:0000256" key="2">
    <source>
        <dbReference type="SAM" id="Phobius"/>
    </source>
</evidence>
<sequence>MVPDECPSSSSAVAPATGIGHRSPPPPSDERRHTVPRRRTTVSVPPLTVGTLKALTAAAQQRIRNESKGHHNKATAGKESSVHCHRRRPSFLQLFSCTFSIPCAKMSSHLLFSFLAFCSLLISIIFACGGGPALPADPFDPLGPWHQRHLDCGIPPFAYRLPSDAQAKIHAIWVKYQPGDECDDEQEATRAVISAIPEEVRMQTFKGVCGPGFLKNESGEVVDKIRHVWFNDELNVEQKQAEFRKIAKEMLKGESAKRFDQFDQKLSKNIAERQQTIQAMSQAGRDAYNKWTNMRKEERTFLAALPAEVRVELGLICPCCKTDKTGGQPSAAPKTRAARAAVAEEEADKLALGLAQADAQALTSAAMSECF</sequence>
<evidence type="ECO:0000313" key="4">
    <source>
        <dbReference type="Proteomes" id="UP001620626"/>
    </source>
</evidence>
<keyword evidence="2" id="KW-0472">Membrane</keyword>
<proteinExistence type="predicted"/>